<dbReference type="AlphaFoldDB" id="A0A923KV24"/>
<evidence type="ECO:0000259" key="2">
    <source>
        <dbReference type="Pfam" id="PF19830"/>
    </source>
</evidence>
<dbReference type="InterPro" id="IPR046278">
    <property type="entry name" value="DUF6311"/>
</dbReference>
<evidence type="ECO:0000256" key="1">
    <source>
        <dbReference type="SAM" id="Phobius"/>
    </source>
</evidence>
<feature type="domain" description="DUF6311" evidence="3">
    <location>
        <begin position="449"/>
        <end position="548"/>
    </location>
</feature>
<feature type="transmembrane region" description="Helical" evidence="1">
    <location>
        <begin position="138"/>
        <end position="155"/>
    </location>
</feature>
<accession>A0A923KV24</accession>
<proteinExistence type="predicted"/>
<gene>
    <name evidence="4" type="ORF">H8S23_02290</name>
</gene>
<feature type="transmembrane region" description="Helical" evidence="1">
    <location>
        <begin position="109"/>
        <end position="131"/>
    </location>
</feature>
<reference evidence="4" key="1">
    <citation type="submission" date="2020-08" db="EMBL/GenBank/DDBJ databases">
        <title>Genome public.</title>
        <authorList>
            <person name="Liu C."/>
            <person name="Sun Q."/>
        </authorList>
    </citation>
    <scope>NUCLEOTIDE SEQUENCE</scope>
    <source>
        <strain evidence="4">BX8</strain>
    </source>
</reference>
<dbReference type="Pfam" id="PF25853">
    <property type="entry name" value="DUF6311_C"/>
    <property type="match status" value="1"/>
</dbReference>
<feature type="transmembrane region" description="Helical" evidence="1">
    <location>
        <begin position="407"/>
        <end position="427"/>
    </location>
</feature>
<keyword evidence="1" id="KW-0812">Transmembrane</keyword>
<evidence type="ECO:0000259" key="3">
    <source>
        <dbReference type="Pfam" id="PF25853"/>
    </source>
</evidence>
<keyword evidence="1" id="KW-0472">Membrane</keyword>
<feature type="transmembrane region" description="Helical" evidence="1">
    <location>
        <begin position="302"/>
        <end position="320"/>
    </location>
</feature>
<dbReference type="Proteomes" id="UP000659630">
    <property type="component" value="Unassembled WGS sequence"/>
</dbReference>
<organism evidence="4 5">
    <name type="scientific">Anaerofilum hominis</name>
    <dbReference type="NCBI Taxonomy" id="2763016"/>
    <lineage>
        <taxon>Bacteria</taxon>
        <taxon>Bacillati</taxon>
        <taxon>Bacillota</taxon>
        <taxon>Clostridia</taxon>
        <taxon>Eubacteriales</taxon>
        <taxon>Oscillospiraceae</taxon>
        <taxon>Anaerofilum</taxon>
    </lineage>
</organism>
<feature type="transmembrane region" description="Helical" evidence="1">
    <location>
        <begin position="262"/>
        <end position="282"/>
    </location>
</feature>
<dbReference type="InterPro" id="IPR058671">
    <property type="entry name" value="DUF6311_C"/>
</dbReference>
<keyword evidence="5" id="KW-1185">Reference proteome</keyword>
<sequence length="654" mass="72969">MPLTKNIRYRKIFLVAAGALLGAAVFLLVNTGASLNVMNDAWIRSGYVEKDIIQHYTGWLFYRQSPLSFPLGMSSAINYPQGAAVTYTDSVPLFAILFRLLSPILPATFQYFGLYTLCCYMLQGAAAALLLTVFCNRVLPVLLGSCLFLFSPIMIERAFRHTALASHFLILFALYLYFCNRQKGWRYRPGYLVLAGLATAIHPYFLPMIFAVLFADLLEHAVRTKKPLKPLLFLLAAFAVVGAVGFSIGAFSTPSSGGSTGYGYFCMNLNSLFNPLSCSGIVWSRVLPTLPQGLGSYDGFNYLGLGVLAAFPIAVLMWLLQKGRRQRLLSFLKNYWGLLFASACLTAFAVSNTVLANTRVLFTIPVPSFLLKLGSIFRSSGRMFYPVYYLILLFTVVFFARRWGAKIGSALLVVILAVQIWDISPALKEKRAYFTSPSPSFENPMKSEFWDAIDGRYAHMFSLDDTLVQALYPALYAADTGMTTNDGFTARFDIDYHHTVVDQELEQLLRGETASDTLYITSNRTLFFQLAEALKDTAVCAQVDHIWYVFAPMGDASALPAPSEDLLLYPHFPLRLEDLTDGAWTQGVLNENKSICTVLDNPFTQRFFDNAEYVVCEGISYKILKKDYKDAGWLMLTLDLEDAGILVGKDLTTR</sequence>
<keyword evidence="1" id="KW-1133">Transmembrane helix</keyword>
<feature type="transmembrane region" description="Helical" evidence="1">
    <location>
        <begin position="332"/>
        <end position="354"/>
    </location>
</feature>
<feature type="transmembrane region" description="Helical" evidence="1">
    <location>
        <begin position="12"/>
        <end position="29"/>
    </location>
</feature>
<dbReference type="EMBL" id="JACONZ010000001">
    <property type="protein sequence ID" value="MBC5580326.1"/>
    <property type="molecule type" value="Genomic_DNA"/>
</dbReference>
<name>A0A923KV24_9FIRM</name>
<feature type="transmembrane region" description="Helical" evidence="1">
    <location>
        <begin position="161"/>
        <end position="179"/>
    </location>
</feature>
<dbReference type="Pfam" id="PF19830">
    <property type="entry name" value="DUF6311"/>
    <property type="match status" value="1"/>
</dbReference>
<feature type="transmembrane region" description="Helical" evidence="1">
    <location>
        <begin position="231"/>
        <end position="250"/>
    </location>
</feature>
<evidence type="ECO:0000313" key="4">
    <source>
        <dbReference type="EMBL" id="MBC5580326.1"/>
    </source>
</evidence>
<feature type="transmembrane region" description="Helical" evidence="1">
    <location>
        <begin position="191"/>
        <end position="215"/>
    </location>
</feature>
<protein>
    <submittedName>
        <fullName evidence="4">Uncharacterized protein</fullName>
    </submittedName>
</protein>
<feature type="domain" description="DUF6311" evidence="2">
    <location>
        <begin position="19"/>
        <end position="424"/>
    </location>
</feature>
<dbReference type="RefSeq" id="WP_186886688.1">
    <property type="nucleotide sequence ID" value="NZ_JACONZ010000001.1"/>
</dbReference>
<comment type="caution">
    <text evidence="4">The sequence shown here is derived from an EMBL/GenBank/DDBJ whole genome shotgun (WGS) entry which is preliminary data.</text>
</comment>
<feature type="transmembrane region" description="Helical" evidence="1">
    <location>
        <begin position="384"/>
        <end position="401"/>
    </location>
</feature>
<evidence type="ECO:0000313" key="5">
    <source>
        <dbReference type="Proteomes" id="UP000659630"/>
    </source>
</evidence>